<reference evidence="1" key="1">
    <citation type="submission" date="2020-06" db="EMBL/GenBank/DDBJ databases">
        <authorList>
            <person name="Li T."/>
            <person name="Hu X."/>
            <person name="Zhang T."/>
            <person name="Song X."/>
            <person name="Zhang H."/>
            <person name="Dai N."/>
            <person name="Sheng W."/>
            <person name="Hou X."/>
            <person name="Wei L."/>
        </authorList>
    </citation>
    <scope>NUCLEOTIDE SEQUENCE</scope>
    <source>
        <strain evidence="1">G02</strain>
        <tissue evidence="1">Leaf</tissue>
    </source>
</reference>
<accession>A0AAW2KA39</accession>
<protein>
    <submittedName>
        <fullName evidence="1">Uncharacterized protein</fullName>
    </submittedName>
</protein>
<dbReference type="AlphaFoldDB" id="A0AAW2KA39"/>
<sequence>MNLLYTEQWSREVPLNKTSKVWSLQATNRLCSNELSILPKLGHRITEGKGKLSGKTLSNLPASLATSRDFGSGPKISLADASTS</sequence>
<dbReference type="EMBL" id="JACGWJ010000029">
    <property type="protein sequence ID" value="KAL0303253.1"/>
    <property type="molecule type" value="Genomic_DNA"/>
</dbReference>
<evidence type="ECO:0000313" key="1">
    <source>
        <dbReference type="EMBL" id="KAL0303253.1"/>
    </source>
</evidence>
<proteinExistence type="predicted"/>
<gene>
    <name evidence="1" type="ORF">Sradi_6193400</name>
</gene>
<reference evidence="1" key="2">
    <citation type="journal article" date="2024" name="Plant">
        <title>Genomic evolution and insights into agronomic trait innovations of Sesamum species.</title>
        <authorList>
            <person name="Miao H."/>
            <person name="Wang L."/>
            <person name="Qu L."/>
            <person name="Liu H."/>
            <person name="Sun Y."/>
            <person name="Le M."/>
            <person name="Wang Q."/>
            <person name="Wei S."/>
            <person name="Zheng Y."/>
            <person name="Lin W."/>
            <person name="Duan Y."/>
            <person name="Cao H."/>
            <person name="Xiong S."/>
            <person name="Wang X."/>
            <person name="Wei L."/>
            <person name="Li C."/>
            <person name="Ma Q."/>
            <person name="Ju M."/>
            <person name="Zhao R."/>
            <person name="Li G."/>
            <person name="Mu C."/>
            <person name="Tian Q."/>
            <person name="Mei H."/>
            <person name="Zhang T."/>
            <person name="Gao T."/>
            <person name="Zhang H."/>
        </authorList>
    </citation>
    <scope>NUCLEOTIDE SEQUENCE</scope>
    <source>
        <strain evidence="1">G02</strain>
    </source>
</reference>
<comment type="caution">
    <text evidence="1">The sequence shown here is derived from an EMBL/GenBank/DDBJ whole genome shotgun (WGS) entry which is preliminary data.</text>
</comment>
<organism evidence="1">
    <name type="scientific">Sesamum radiatum</name>
    <name type="common">Black benniseed</name>
    <dbReference type="NCBI Taxonomy" id="300843"/>
    <lineage>
        <taxon>Eukaryota</taxon>
        <taxon>Viridiplantae</taxon>
        <taxon>Streptophyta</taxon>
        <taxon>Embryophyta</taxon>
        <taxon>Tracheophyta</taxon>
        <taxon>Spermatophyta</taxon>
        <taxon>Magnoliopsida</taxon>
        <taxon>eudicotyledons</taxon>
        <taxon>Gunneridae</taxon>
        <taxon>Pentapetalae</taxon>
        <taxon>asterids</taxon>
        <taxon>lamiids</taxon>
        <taxon>Lamiales</taxon>
        <taxon>Pedaliaceae</taxon>
        <taxon>Sesamum</taxon>
    </lineage>
</organism>
<name>A0AAW2KA39_SESRA</name>